<comment type="caution">
    <text evidence="1">The sequence shown here is derived from an EMBL/GenBank/DDBJ whole genome shotgun (WGS) entry which is preliminary data.</text>
</comment>
<keyword evidence="2" id="KW-1185">Reference proteome</keyword>
<reference evidence="1 2" key="1">
    <citation type="submission" date="2020-12" db="EMBL/GenBank/DDBJ databases">
        <title>Effect of drift, selection, and recombination on the evolution of hybrid genomes in Candida yeast pathogens.</title>
        <authorList>
            <person name="Mixao V."/>
            <person name="Ksiezopolska E."/>
            <person name="Saus E."/>
            <person name="Boekhout T."/>
            <person name="Gacser A."/>
            <person name="Gabaldon T."/>
        </authorList>
    </citation>
    <scope>NUCLEOTIDE SEQUENCE [LARGE SCALE GENOMIC DNA]</scope>
    <source>
        <strain evidence="1 2">BP57</strain>
    </source>
</reference>
<accession>A0A8H8DAX3</accession>
<dbReference type="OrthoDB" id="4022390at2759"/>
<organism evidence="1 2">
    <name type="scientific">Candida metapsilosis</name>
    <dbReference type="NCBI Taxonomy" id="273372"/>
    <lineage>
        <taxon>Eukaryota</taxon>
        <taxon>Fungi</taxon>
        <taxon>Dikarya</taxon>
        <taxon>Ascomycota</taxon>
        <taxon>Saccharomycotina</taxon>
        <taxon>Pichiomycetes</taxon>
        <taxon>Debaryomycetaceae</taxon>
        <taxon>Candida/Lodderomyces clade</taxon>
        <taxon>Candida</taxon>
    </lineage>
</organism>
<dbReference type="GeneID" id="93650277"/>
<sequence length="210" mass="23869">MARTISTSSSNLQQEIPLPLDIHPIIPSVTSFWINDQENIPSPTSSHSISNSSTVMAKLDKQRAAYKSCETKLKRMMMEDENYSFILNPCCDKIDCKFVKNAILKDCRSSRNVSRDSVEASIISIDSEAEDVGFSKLNESFLVAPLRTRSVEEEMKVEPIESNEDKQSNFKGLFEELNSSISQNLQAQFDERLTKLRQIIKGRKNRKTKI</sequence>
<proteinExistence type="predicted"/>
<evidence type="ECO:0000313" key="2">
    <source>
        <dbReference type="Proteomes" id="UP000669133"/>
    </source>
</evidence>
<evidence type="ECO:0000313" key="1">
    <source>
        <dbReference type="EMBL" id="KAG5419768.1"/>
    </source>
</evidence>
<dbReference type="EMBL" id="JAEOAQ010000002">
    <property type="protein sequence ID" value="KAG5419768.1"/>
    <property type="molecule type" value="Genomic_DNA"/>
</dbReference>
<protein>
    <submittedName>
        <fullName evidence="1">Uncharacterized protein</fullName>
    </submittedName>
</protein>
<gene>
    <name evidence="1" type="ORF">I9W82_001648</name>
</gene>
<name>A0A8H8DAX3_9ASCO</name>
<dbReference type="RefSeq" id="XP_067548884.1">
    <property type="nucleotide sequence ID" value="XM_067690416.1"/>
</dbReference>
<dbReference type="Proteomes" id="UP000669133">
    <property type="component" value="Unassembled WGS sequence"/>
</dbReference>
<dbReference type="AlphaFoldDB" id="A0A8H8DAX3"/>